<gene>
    <name evidence="5" type="ORF">TSOC_002088</name>
</gene>
<dbReference type="Proteomes" id="UP000236333">
    <property type="component" value="Unassembled WGS sequence"/>
</dbReference>
<feature type="repeat" description="ANK" evidence="3">
    <location>
        <begin position="584"/>
        <end position="616"/>
    </location>
</feature>
<feature type="compositionally biased region" description="Basic and acidic residues" evidence="4">
    <location>
        <begin position="740"/>
        <end position="750"/>
    </location>
</feature>
<keyword evidence="2 3" id="KW-0040">ANK repeat</keyword>
<evidence type="ECO:0000313" key="6">
    <source>
        <dbReference type="Proteomes" id="UP000236333"/>
    </source>
</evidence>
<dbReference type="InterPro" id="IPR036770">
    <property type="entry name" value="Ankyrin_rpt-contain_sf"/>
</dbReference>
<organism evidence="5 6">
    <name type="scientific">Tetrabaena socialis</name>
    <dbReference type="NCBI Taxonomy" id="47790"/>
    <lineage>
        <taxon>Eukaryota</taxon>
        <taxon>Viridiplantae</taxon>
        <taxon>Chlorophyta</taxon>
        <taxon>core chlorophytes</taxon>
        <taxon>Chlorophyceae</taxon>
        <taxon>CS clade</taxon>
        <taxon>Chlamydomonadales</taxon>
        <taxon>Tetrabaenaceae</taxon>
        <taxon>Tetrabaena</taxon>
    </lineage>
</organism>
<feature type="region of interest" description="Disordered" evidence="4">
    <location>
        <begin position="958"/>
        <end position="1030"/>
    </location>
</feature>
<feature type="repeat" description="ANK" evidence="3">
    <location>
        <begin position="101"/>
        <end position="125"/>
    </location>
</feature>
<feature type="region of interest" description="Disordered" evidence="4">
    <location>
        <begin position="737"/>
        <end position="767"/>
    </location>
</feature>
<feature type="compositionally biased region" description="Low complexity" evidence="4">
    <location>
        <begin position="997"/>
        <end position="1016"/>
    </location>
</feature>
<protein>
    <submittedName>
        <fullName evidence="5">Ankyrin-1</fullName>
    </submittedName>
</protein>
<dbReference type="PANTHER" id="PTHR24126:SF14">
    <property type="entry name" value="ANK_REP_REGION DOMAIN-CONTAINING PROTEIN"/>
    <property type="match status" value="1"/>
</dbReference>
<dbReference type="SMART" id="SM00248">
    <property type="entry name" value="ANK"/>
    <property type="match status" value="12"/>
</dbReference>
<feature type="compositionally biased region" description="Low complexity" evidence="4">
    <location>
        <begin position="907"/>
        <end position="924"/>
    </location>
</feature>
<dbReference type="SUPFAM" id="SSF48403">
    <property type="entry name" value="Ankyrin repeat"/>
    <property type="match status" value="3"/>
</dbReference>
<name>A0A2J8AF16_9CHLO</name>
<dbReference type="Pfam" id="PF12796">
    <property type="entry name" value="Ank_2"/>
    <property type="match status" value="3"/>
</dbReference>
<evidence type="ECO:0000256" key="2">
    <source>
        <dbReference type="ARBA" id="ARBA00023043"/>
    </source>
</evidence>
<proteinExistence type="predicted"/>
<dbReference type="InterPro" id="IPR002110">
    <property type="entry name" value="Ankyrin_rpt"/>
</dbReference>
<keyword evidence="1" id="KW-0677">Repeat</keyword>
<dbReference type="PROSITE" id="PS50088">
    <property type="entry name" value="ANK_REPEAT"/>
    <property type="match status" value="5"/>
</dbReference>
<evidence type="ECO:0000313" key="5">
    <source>
        <dbReference type="EMBL" id="PNH11118.1"/>
    </source>
</evidence>
<comment type="caution">
    <text evidence="5">The sequence shown here is derived from an EMBL/GenBank/DDBJ whole genome shotgun (WGS) entry which is preliminary data.</text>
</comment>
<dbReference type="PROSITE" id="PS50297">
    <property type="entry name" value="ANK_REP_REGION"/>
    <property type="match status" value="5"/>
</dbReference>
<feature type="repeat" description="ANK" evidence="3">
    <location>
        <begin position="297"/>
        <end position="329"/>
    </location>
</feature>
<feature type="region of interest" description="Disordered" evidence="4">
    <location>
        <begin position="2249"/>
        <end position="2285"/>
    </location>
</feature>
<evidence type="ECO:0000256" key="1">
    <source>
        <dbReference type="ARBA" id="ARBA00022737"/>
    </source>
</evidence>
<evidence type="ECO:0000256" key="4">
    <source>
        <dbReference type="SAM" id="MobiDB-lite"/>
    </source>
</evidence>
<dbReference type="Gene3D" id="1.25.40.20">
    <property type="entry name" value="Ankyrin repeat-containing domain"/>
    <property type="match status" value="5"/>
</dbReference>
<sequence length="2585" mass="280727">MGAAAGCLSGCCASAVELNPDGNPKDAKALRHSARAADWQQMRMLLRRMPLRDICSGAAKAEGPDEDIGNTALHFSVSINHLRAVKKLLRYGMLASVRNKAGKTPLHIAIETGKVKASRIILEHSQYSQTLKTPLKLMDIRDAGGVTPLLAVVAAGRLKLTREVLALCKELRLDVDYDQRDKRGNSLLLYAAKWGWFDELDAWLGHVKTPQVVLNVLNKQGETVLGHVLHFMASDLLSKTRGGALVTKLIEQGALAQLPAFQERVPPVNLVAAADDMAIYQLLLSKGVRPGSSKDALGRTPLHWAAAKGSRLVAVDLLDCGLKVYARDKHSNTPLHLAAMRGQEALVQLLLEKTDDKIKALLTPNKSGLSAYHLALKAGPSDKAQSNSLALIETLGEQFTTPVIGRNKAVTDTPLMLAIQGHQERVVRAMLQKGLSPNEANVRGELPLARVMASATASTYDQDADIFGQLMEAGAEMQGAGSTTHPLLAVCKNPFSKFAEMSVGVLTRHYGGTLDWDQRDDKGYTPLALAAFHDNAWLVRHLIDVVKVDPNDASQRSSSTAPVVVGTTGSLCCTVPLMEQGTVEGQTPLMCAAKGASVSAIQLLLNREANVRAVDSLGRTALQHAMHMDTTASLLVAAALLEAGARPEEGVSRSGKAPWKQCIDLVGESWAHRAVRYGRSDFLHLWASCGGSLLLLASTDDAADDMPGSELTMEEKGDFLDLVPRGVQNVLEEDDEEMVDDYHGEDSEKVGEEEDKEGGSALSATNGGTEAFVSAAKAVGEGAEQDASSDDDCAEDEDMATLIASGQVESHYAGPTPNMLLRWRRRGARWWDEFWVDRDALPDLELEDDPGWADKYELCDEGDEWIDEEDVEDEIWESINAEQRKAANHKRAQQREQQQLHDEYDSDAASSTSPPAADEGGAAAAAAPIPQSLLDKISSGVAHKLFKRRLPNAVIPDAADLDDGTFATGSPSKWLRRKSGSSLAQPGSAWPHASGRSAGEPASPEAAGAAGQAAGGFRLQPGAAGPVAEAREEEGYRLLLEDVEDSAQDVSVGQQRDAADEQSAFLLDNYDRSDLERSRLTKSLCVTTRTPSATEGAQAVGNKSFRASMRLTAGKLMAGVHGEKLWANEPYYWPDNVFNGLPRYMDHKRTVKQPDSISQQHLDDFAAREKSYVLKDDVPLEGAELRARNIQFYHKSMSPVEYPLKIGKWTTFLRLSAKATEKARQRRPCKPGEKPKIRSKKAWFGLAELPSRPELALTSPLVYAVRLGRPKCVAALLQHNAALPNMPDAHGHTPLAYAMFQLAKDRHSKALQAITDMLLAVRPLVDQATIWRLQILPRMRKELVALEAEAAAKGDEGMRGREKRALQSKRQMVTFLGAKYEANDFPTVMDPVVLAALLGDVGRLTVMLRDCGGNINNAWVWLPDIPTYFQGLWEKQLARCRSRCTPLHVAICAKKHDLVKYDVGGSSGAWGGRAGAAARQRVAVKGRSLLDLGSDPNLCGTEFSGNTSKDLAKRAKLFRDKAEEVAQIKKMANGSNPYRKLWLDKQASMFSLLIGAKKFISTLEIPGLTRPHPYLSPLHLSCRLGLAEITFLLIQRGAAVSGGSAAAFAPKTPLEEAMQYARANAQSYGTTSDRFNYYHMLETVYLEVPPEKEAEVEEAWAWHRDTKASMVAGIQAKAQLLADMGPKDKNGCNKTKPSDYLKQANQIINSGGSLADYSPDKLMLLPLPPMNAMAAARKGMKLVTDAFDLMDPLSASMKAVSLAAKIILRVYLACIKRPIALFDPAIACAHVMLYHRAPVNPADKQTSILMRDILENGNGLEYDNCDKRLSYYRWLGIEPEDVNDTAWVSSAINKVSVLKANVKYGYMTLDLTKDWQEYTKVKKKFLGQVQATFLHTGTASVMPQYLKSLIEEGVKDLSGPDGNGDGRPGGSMDKALEGLITEYVNDGIARLKDLYTKYGTFCKAHQDEGARSDWVNRNCHGVPPEAPTQTSRDKLARGLLPGWLYSDGEQAEGTGPEAAVPRDEKGVIALLVSRFLQYDPATSRAQQYREPPLGPSPLEQLLDPEKPHVIEFKWPEISEAAIDELKPNVTDVTDADVCSAVVRACNARRTRAAHELSTKLKDESKALADQAQQRYVQRMAADAEARKGLMDKRGVVCSQPRKFDEGPIFVAAMEDPMWEAAVHKLGGSAAAKALAARLRAAQASKLIPSIANPLEFVKGLGDKALEQGQAALFEKIEAQIKQPLPSELRSQLAKHVPDAGNEARPQGGGAGNEARPQGDDADAPDADEAIDNAIEKTVQVFEQAKEAVEDPMAYLKDNAPGSELLGTLQEAWRTGELPPIPDPEELGELLVNGICDKGPGAVLDVIERKTGVQLPSAVREEIQKNAEAFAALVKERYEEGGMDAALSACTQLTDFAMSAFEGVVDAAGDKVEALEDQAEQVLDATAAAMDGDFMGAVDLLADKTGGWLPIPKSLKGAAAPLTAMAKEINEVLKSMADTSKLLQDNIKALTGDACGEMEELTSHLADVSENVYGVLDEALTEASDQFMAALEMMNEVDTQALVEAMESVREVLDYILETLSLDRDN</sequence>
<reference evidence="5 6" key="1">
    <citation type="journal article" date="2017" name="Mol. Biol. Evol.">
        <title>The 4-celled Tetrabaena socialis nuclear genome reveals the essential components for genetic control of cell number at the origin of multicellularity in the volvocine lineage.</title>
        <authorList>
            <person name="Featherston J."/>
            <person name="Arakaki Y."/>
            <person name="Hanschen E.R."/>
            <person name="Ferris P.J."/>
            <person name="Michod R.E."/>
            <person name="Olson B.J.S.C."/>
            <person name="Nozaki H."/>
            <person name="Durand P.M."/>
        </authorList>
    </citation>
    <scope>NUCLEOTIDE SEQUENCE [LARGE SCALE GENOMIC DNA]</scope>
    <source>
        <strain evidence="5 6">NIES-571</strain>
    </source>
</reference>
<evidence type="ECO:0000256" key="3">
    <source>
        <dbReference type="PROSITE-ProRule" id="PRU00023"/>
    </source>
</evidence>
<dbReference type="EMBL" id="PGGS01000038">
    <property type="protein sequence ID" value="PNH11118.1"/>
    <property type="molecule type" value="Genomic_DNA"/>
</dbReference>
<dbReference type="PANTHER" id="PTHR24126">
    <property type="entry name" value="ANKYRIN REPEAT, PH AND SEC7 DOMAIN CONTAINING PROTEIN SECG-RELATED"/>
    <property type="match status" value="1"/>
</dbReference>
<accession>A0A2J8AF16</accession>
<keyword evidence="6" id="KW-1185">Reference proteome</keyword>
<feature type="repeat" description="ANK" evidence="3">
    <location>
        <begin position="68"/>
        <end position="100"/>
    </location>
</feature>
<feature type="repeat" description="ANK" evidence="3">
    <location>
        <begin position="330"/>
        <end position="353"/>
    </location>
</feature>
<feature type="region of interest" description="Disordered" evidence="4">
    <location>
        <begin position="883"/>
        <end position="924"/>
    </location>
</feature>
<dbReference type="OrthoDB" id="5314041at2759"/>